<dbReference type="AlphaFoldDB" id="G8Y930"/>
<dbReference type="Proteomes" id="UP000005222">
    <property type="component" value="Chromosome K"/>
</dbReference>
<dbReference type="GO" id="GO:0034551">
    <property type="term" value="P:mitochondrial respiratory chain complex III assembly"/>
    <property type="evidence" value="ECO:0007669"/>
    <property type="project" value="TreeGrafter"/>
</dbReference>
<dbReference type="InParanoid" id="G8Y930"/>
<evidence type="ECO:0000313" key="4">
    <source>
        <dbReference type="EMBL" id="CCE83944.1"/>
    </source>
</evidence>
<dbReference type="Pfam" id="PF03981">
    <property type="entry name" value="Ubiq_cyt_C_chap"/>
    <property type="match status" value="1"/>
</dbReference>
<dbReference type="FunCoup" id="G8Y930">
    <property type="interactions" value="177"/>
</dbReference>
<comment type="similarity">
    <text evidence="1">Belongs to the CBP3 family.</text>
</comment>
<dbReference type="EMBL" id="FO082048">
    <property type="protein sequence ID" value="CCE84975.1"/>
    <property type="molecule type" value="Genomic_DNA"/>
</dbReference>
<feature type="compositionally biased region" description="Basic and acidic residues" evidence="2">
    <location>
        <begin position="49"/>
        <end position="62"/>
    </location>
</feature>
<proteinExistence type="inferred from homology"/>
<dbReference type="HOGENOM" id="CLU_051390_1_0_1"/>
<dbReference type="OrthoDB" id="10253878at2759"/>
<dbReference type="EMBL" id="FO082049">
    <property type="protein sequence ID" value="CCE83944.1"/>
    <property type="molecule type" value="Genomic_DNA"/>
</dbReference>
<evidence type="ECO:0000259" key="3">
    <source>
        <dbReference type="Pfam" id="PF03981"/>
    </source>
</evidence>
<dbReference type="InterPro" id="IPR021150">
    <property type="entry name" value="Ubiq_cyt_c_chap"/>
</dbReference>
<feature type="domain" description="Ubiquinol-cytochrome c chaperone" evidence="3">
    <location>
        <begin position="145"/>
        <end position="287"/>
    </location>
</feature>
<organism evidence="4 6">
    <name type="scientific">Pichia sorbitophila (strain ATCC MYA-4447 / BCRC 22081 / CBS 7064 / NBRC 10061 / NRRL Y-12695)</name>
    <name type="common">Hybrid yeast</name>
    <dbReference type="NCBI Taxonomy" id="559304"/>
    <lineage>
        <taxon>Eukaryota</taxon>
        <taxon>Fungi</taxon>
        <taxon>Dikarya</taxon>
        <taxon>Ascomycota</taxon>
        <taxon>Saccharomycotina</taxon>
        <taxon>Pichiomycetes</taxon>
        <taxon>Debaryomycetaceae</taxon>
        <taxon>Millerozyma</taxon>
    </lineage>
</organism>
<reference evidence="4" key="1">
    <citation type="submission" date="2011-10" db="EMBL/GenBank/DDBJ databases">
        <authorList>
            <person name="Genoscope - CEA"/>
        </authorList>
    </citation>
    <scope>NUCLEOTIDE SEQUENCE</scope>
</reference>
<dbReference type="eggNOG" id="KOG2873">
    <property type="taxonomic scope" value="Eukaryota"/>
</dbReference>
<dbReference type="Proteomes" id="UP000005222">
    <property type="component" value="Chromosome L"/>
</dbReference>
<evidence type="ECO:0000313" key="5">
    <source>
        <dbReference type="EMBL" id="CCE84975.1"/>
    </source>
</evidence>
<name>G8Y930_PICSO</name>
<reference evidence="6" key="2">
    <citation type="journal article" date="2012" name="G3 (Bethesda)">
        <title>Pichia sorbitophila, an interspecies yeast hybrid reveals early steps of genome resolution following polyploidization.</title>
        <authorList>
            <person name="Leh Louis V."/>
            <person name="Despons L."/>
            <person name="Friedrich A."/>
            <person name="Martin T."/>
            <person name="Durrens P."/>
            <person name="Casaregola S."/>
            <person name="Neuveglise C."/>
            <person name="Fairhead C."/>
            <person name="Marck C."/>
            <person name="Cruz J.A."/>
            <person name="Straub M.L."/>
            <person name="Kugler V."/>
            <person name="Sacerdot C."/>
            <person name="Uzunov Z."/>
            <person name="Thierry A."/>
            <person name="Weiss S."/>
            <person name="Bleykasten C."/>
            <person name="De Montigny J."/>
            <person name="Jacques N."/>
            <person name="Jung P."/>
            <person name="Lemaire M."/>
            <person name="Mallet S."/>
            <person name="Morel G."/>
            <person name="Richard G.F."/>
            <person name="Sarkar A."/>
            <person name="Savel G."/>
            <person name="Schacherer J."/>
            <person name="Seret M.L."/>
            <person name="Talla E."/>
            <person name="Samson G."/>
            <person name="Jubin C."/>
            <person name="Poulain J."/>
            <person name="Vacherie B."/>
            <person name="Barbe V."/>
            <person name="Pelletier E."/>
            <person name="Sherman D.J."/>
            <person name="Westhof E."/>
            <person name="Weissenbach J."/>
            <person name="Baret P.V."/>
            <person name="Wincker P."/>
            <person name="Gaillardin C."/>
            <person name="Dujon B."/>
            <person name="Souciet J.L."/>
        </authorList>
    </citation>
    <scope>NUCLEOTIDE SEQUENCE [LARGE SCALE GENOMIC DNA]</scope>
    <source>
        <strain evidence="6">ATCC MYA-4447 / BCRC 22081 / CBS 7064 / NBRC 10061 / NRRL Y-12695</strain>
    </source>
</reference>
<feature type="compositionally biased region" description="Basic residues" evidence="2">
    <location>
        <begin position="63"/>
        <end position="72"/>
    </location>
</feature>
<sequence>MLLRKGISIYRYSCTRGLSSKSAILMSKQNDILNQIKHEVVESPASMAKESKMPSKPLELKTKPRKPSKKSAFKSDNKIESDPEFKMADWKQNLGQWIIKIFNIDMDRSRAGPVAGSQYFGECKRQGLYYPNEPLSPTARFFYETLKLPMSFSQHFQITLLHYWILSVRMRAMPFKYGRNFQQKLVDRIFRDMELRMADELNIKSNRIIENHLKDFHTQMLGAVLSYDEGLMTDDITLATALWRNVFNGNPDADMRHIEALVGYVRGQLYVLNKMTDREFGFGKFTFVSPEEVVKPITRKQEEELKRRAKEEFAKYTLPSQKSVLSLDE</sequence>
<gene>
    <name evidence="4" type="primary">Piso0_004541</name>
    <name evidence="4" type="ORF">GNLVRS01_PISO0K19150g</name>
    <name evidence="5" type="ORF">GNLVRS01_PISO0L19151g</name>
</gene>
<dbReference type="PANTHER" id="PTHR12184">
    <property type="entry name" value="UBIQUINOL-CYTOCHROME C REDUCTASE COMPLEX ASSEMBLY FACTOR 1 FAMILY MEMBER"/>
    <property type="match status" value="1"/>
</dbReference>
<feature type="region of interest" description="Disordered" evidence="2">
    <location>
        <begin position="43"/>
        <end position="77"/>
    </location>
</feature>
<protein>
    <submittedName>
        <fullName evidence="4">Piso0_004541 protein</fullName>
    </submittedName>
</protein>
<evidence type="ECO:0000313" key="6">
    <source>
        <dbReference type="Proteomes" id="UP000005222"/>
    </source>
</evidence>
<dbReference type="STRING" id="559304.G8Y930"/>
<accession>G8Y930</accession>
<evidence type="ECO:0000256" key="2">
    <source>
        <dbReference type="SAM" id="MobiDB-lite"/>
    </source>
</evidence>
<evidence type="ECO:0000256" key="1">
    <source>
        <dbReference type="ARBA" id="ARBA00006407"/>
    </source>
</evidence>
<keyword evidence="6" id="KW-1185">Reference proteome</keyword>
<dbReference type="InterPro" id="IPR007129">
    <property type="entry name" value="Ubiqinol_cyt_c_chaperone_CPB3"/>
</dbReference>
<dbReference type="PANTHER" id="PTHR12184:SF1">
    <property type="entry name" value="UBIQUINOL-CYTOCHROME-C REDUCTASE COMPLEX ASSEMBLY FACTOR 1"/>
    <property type="match status" value="1"/>
</dbReference>
<dbReference type="GO" id="GO:0005739">
    <property type="term" value="C:mitochondrion"/>
    <property type="evidence" value="ECO:0007669"/>
    <property type="project" value="TreeGrafter"/>
</dbReference>